<feature type="domain" description="DAGKc" evidence="9">
    <location>
        <begin position="101"/>
        <end position="246"/>
    </location>
</feature>
<dbReference type="OrthoDB" id="3853857at2759"/>
<feature type="region of interest" description="Disordered" evidence="8">
    <location>
        <begin position="411"/>
        <end position="446"/>
    </location>
</feature>
<dbReference type="InterPro" id="IPR016064">
    <property type="entry name" value="NAD/diacylglycerol_kinase_sf"/>
</dbReference>
<evidence type="ECO:0000256" key="4">
    <source>
        <dbReference type="ARBA" id="ARBA00022777"/>
    </source>
</evidence>
<dbReference type="PROSITE" id="PS50146">
    <property type="entry name" value="DAGK"/>
    <property type="match status" value="1"/>
</dbReference>
<comment type="subcellular location">
    <subcellularLocation>
        <location evidence="1">Endomembrane system</location>
    </subcellularLocation>
</comment>
<dbReference type="AlphaFoldDB" id="A0A1V9XQC0"/>
<proteinExistence type="predicted"/>
<feature type="compositionally biased region" description="Basic and acidic residues" evidence="8">
    <location>
        <begin position="428"/>
        <end position="439"/>
    </location>
</feature>
<protein>
    <recommendedName>
        <fullName evidence="7">sphingosine kinase</fullName>
        <ecNumber evidence="7">2.7.1.91</ecNumber>
    </recommendedName>
</protein>
<dbReference type="Pfam" id="PF19279">
    <property type="entry name" value="YegS_C"/>
    <property type="match status" value="1"/>
</dbReference>
<feature type="compositionally biased region" description="Basic and acidic residues" evidence="8">
    <location>
        <begin position="372"/>
        <end position="385"/>
    </location>
</feature>
<dbReference type="EC" id="2.7.1.91" evidence="7"/>
<dbReference type="InterPro" id="IPR045540">
    <property type="entry name" value="YegS/DAGK_C"/>
</dbReference>
<feature type="region of interest" description="Disordered" evidence="8">
    <location>
        <begin position="362"/>
        <end position="385"/>
    </location>
</feature>
<name>A0A1V9XQC0_9ACAR</name>
<dbReference type="FunFam" id="3.40.50.10330:FF:000005">
    <property type="entry name" value="Sphingosine kinase 2"/>
    <property type="match status" value="1"/>
</dbReference>
<dbReference type="Gene3D" id="2.60.200.40">
    <property type="match status" value="1"/>
</dbReference>
<dbReference type="GO" id="GO:0005737">
    <property type="term" value="C:cytoplasm"/>
    <property type="evidence" value="ECO:0007669"/>
    <property type="project" value="TreeGrafter"/>
</dbReference>
<dbReference type="GO" id="GO:0012505">
    <property type="term" value="C:endomembrane system"/>
    <property type="evidence" value="ECO:0007669"/>
    <property type="project" value="UniProtKB-SubCell"/>
</dbReference>
<evidence type="ECO:0000259" key="9">
    <source>
        <dbReference type="PROSITE" id="PS50146"/>
    </source>
</evidence>
<dbReference type="PANTHER" id="PTHR12358:SF112">
    <property type="entry name" value="LD11247P-RELATED"/>
    <property type="match status" value="1"/>
</dbReference>
<dbReference type="PANTHER" id="PTHR12358">
    <property type="entry name" value="SPHINGOSINE KINASE"/>
    <property type="match status" value="1"/>
</dbReference>
<comment type="caution">
    <text evidence="10">The sequence shown here is derived from an EMBL/GenBank/DDBJ whole genome shotgun (WGS) entry which is preliminary data.</text>
</comment>
<evidence type="ECO:0000256" key="8">
    <source>
        <dbReference type="SAM" id="MobiDB-lite"/>
    </source>
</evidence>
<sequence length="588" mass="65117">MDDVIGCHVMRLTGEPGAPCGDSAFFCIYAYHLALRKGLKGSSGLARQRHTYVFEVDVCGSYKNNLRLARKWQSAFLWTLRGHNFKIDPNTGDVVIPEALPAQRRFLCLINPKSGPGRSLEIFLHRVRTVLSEADVAHLLLITERFNHAREFVRNLELDQWSGIVIVSGDGLLHEVYNGLMERPDGDQAVKIPVGVIPGGSGNGLARSICHASGEPYLADPVLACTLSCVKGRVLPLDLCKIEMPEKEPIYSFLSFGWGIMSDIDIEISYLPAKGLGPALAPVVKKSSVPNGEVQSQLRPETETTCDERAKHSLGSVSVPRPPSPSHPSNFTFGSEIHQKLAGRESNGNLREQASASRLLRSQSLLGNINQGRKEEKSPLKRVNDDEIERCNNSAKLDHQHATVFERVHTRSNPYASPDQQLAKAKGKPNDKEGRRLEPDVNGNAPSANVTISVKENIYLEPRSEFPTLDEPVPASWKVEEGRFVIIYTSLVSHLGTKLFFAPEAHLSGGVCWLMLIKGEASRRQIASYFINQEVGKHVDLPWVRLFPVKAFRLESFDESIMTIDGEMVRANIVQSRVLPGKARIFSL</sequence>
<keyword evidence="4 10" id="KW-0418">Kinase</keyword>
<keyword evidence="5" id="KW-0067">ATP-binding</keyword>
<keyword evidence="3" id="KW-0547">Nucleotide-binding</keyword>
<dbReference type="GO" id="GO:0042981">
    <property type="term" value="P:regulation of apoptotic process"/>
    <property type="evidence" value="ECO:0007669"/>
    <property type="project" value="UniProtKB-ARBA"/>
</dbReference>
<dbReference type="InterPro" id="IPR001206">
    <property type="entry name" value="Diacylglycerol_kinase_cat_dom"/>
</dbReference>
<evidence type="ECO:0000256" key="6">
    <source>
        <dbReference type="ARBA" id="ARBA00023136"/>
    </source>
</evidence>
<feature type="compositionally biased region" description="Polar residues" evidence="8">
    <location>
        <begin position="411"/>
        <end position="420"/>
    </location>
</feature>
<dbReference type="STRING" id="418985.A0A1V9XQC0"/>
<dbReference type="GO" id="GO:0046512">
    <property type="term" value="P:sphingosine biosynthetic process"/>
    <property type="evidence" value="ECO:0007669"/>
    <property type="project" value="TreeGrafter"/>
</dbReference>
<evidence type="ECO:0000313" key="10">
    <source>
        <dbReference type="EMBL" id="OQR75697.1"/>
    </source>
</evidence>
<dbReference type="Pfam" id="PF00781">
    <property type="entry name" value="DAGK_cat"/>
    <property type="match status" value="1"/>
</dbReference>
<accession>A0A1V9XQC0</accession>
<evidence type="ECO:0000313" key="11">
    <source>
        <dbReference type="Proteomes" id="UP000192247"/>
    </source>
</evidence>
<evidence type="ECO:0000256" key="3">
    <source>
        <dbReference type="ARBA" id="ARBA00022741"/>
    </source>
</evidence>
<evidence type="ECO:0000256" key="5">
    <source>
        <dbReference type="ARBA" id="ARBA00022840"/>
    </source>
</evidence>
<dbReference type="Proteomes" id="UP000192247">
    <property type="component" value="Unassembled WGS sequence"/>
</dbReference>
<dbReference type="SMART" id="SM00046">
    <property type="entry name" value="DAGKc"/>
    <property type="match status" value="1"/>
</dbReference>
<keyword evidence="11" id="KW-1185">Reference proteome</keyword>
<dbReference type="GO" id="GO:0016020">
    <property type="term" value="C:membrane"/>
    <property type="evidence" value="ECO:0007669"/>
    <property type="project" value="TreeGrafter"/>
</dbReference>
<evidence type="ECO:0000256" key="7">
    <source>
        <dbReference type="ARBA" id="ARBA00044037"/>
    </source>
</evidence>
<dbReference type="SUPFAM" id="SSF111331">
    <property type="entry name" value="NAD kinase/diacylglycerol kinase-like"/>
    <property type="match status" value="1"/>
</dbReference>
<dbReference type="EMBL" id="MNPL01005962">
    <property type="protein sequence ID" value="OQR75697.1"/>
    <property type="molecule type" value="Genomic_DNA"/>
</dbReference>
<evidence type="ECO:0000256" key="2">
    <source>
        <dbReference type="ARBA" id="ARBA00022679"/>
    </source>
</evidence>
<organism evidence="10 11">
    <name type="scientific">Tropilaelaps mercedesae</name>
    <dbReference type="NCBI Taxonomy" id="418985"/>
    <lineage>
        <taxon>Eukaryota</taxon>
        <taxon>Metazoa</taxon>
        <taxon>Ecdysozoa</taxon>
        <taxon>Arthropoda</taxon>
        <taxon>Chelicerata</taxon>
        <taxon>Arachnida</taxon>
        <taxon>Acari</taxon>
        <taxon>Parasitiformes</taxon>
        <taxon>Mesostigmata</taxon>
        <taxon>Gamasina</taxon>
        <taxon>Dermanyssoidea</taxon>
        <taxon>Laelapidae</taxon>
        <taxon>Tropilaelaps</taxon>
    </lineage>
</organism>
<gene>
    <name evidence="10" type="ORF">BIW11_03211</name>
</gene>
<dbReference type="GO" id="GO:0008481">
    <property type="term" value="F:sphingosine kinase activity"/>
    <property type="evidence" value="ECO:0007669"/>
    <property type="project" value="UniProtKB-EC"/>
</dbReference>
<dbReference type="Gene3D" id="3.40.50.10330">
    <property type="entry name" value="Probable inorganic polyphosphate/atp-NAD kinase, domain 1"/>
    <property type="match status" value="1"/>
</dbReference>
<keyword evidence="6" id="KW-0472">Membrane</keyword>
<dbReference type="FunCoup" id="A0A1V9XQC0">
    <property type="interactions" value="697"/>
</dbReference>
<feature type="compositionally biased region" description="Basic and acidic residues" evidence="8">
    <location>
        <begin position="300"/>
        <end position="311"/>
    </location>
</feature>
<dbReference type="InParanoid" id="A0A1V9XQC0"/>
<feature type="compositionally biased region" description="Polar residues" evidence="8">
    <location>
        <begin position="288"/>
        <end position="299"/>
    </location>
</feature>
<dbReference type="InterPro" id="IPR017438">
    <property type="entry name" value="ATP-NAD_kinase_N"/>
</dbReference>
<evidence type="ECO:0000256" key="1">
    <source>
        <dbReference type="ARBA" id="ARBA00004308"/>
    </source>
</evidence>
<keyword evidence="2" id="KW-0808">Transferase</keyword>
<feature type="region of interest" description="Disordered" evidence="8">
    <location>
        <begin position="288"/>
        <end position="332"/>
    </location>
</feature>
<reference evidence="10 11" key="1">
    <citation type="journal article" date="2017" name="Gigascience">
        <title>Draft genome of the honey bee ectoparasitic mite, Tropilaelaps mercedesae, is shaped by the parasitic life history.</title>
        <authorList>
            <person name="Dong X."/>
            <person name="Armstrong S.D."/>
            <person name="Xia D."/>
            <person name="Makepeace B.L."/>
            <person name="Darby A.C."/>
            <person name="Kadowaki T."/>
        </authorList>
    </citation>
    <scope>NUCLEOTIDE SEQUENCE [LARGE SCALE GENOMIC DNA]</scope>
    <source>
        <strain evidence="10">Wuxi-XJTLU</strain>
    </source>
</reference>
<dbReference type="GO" id="GO:0005524">
    <property type="term" value="F:ATP binding"/>
    <property type="evidence" value="ECO:0007669"/>
    <property type="project" value="UniProtKB-KW"/>
</dbReference>
<dbReference type="InterPro" id="IPR050187">
    <property type="entry name" value="Lipid_Phosphate_FormReg"/>
</dbReference>